<proteinExistence type="predicted"/>
<organism evidence="2 3">
    <name type="scientific">Citricoccus muralis</name>
    <dbReference type="NCBI Taxonomy" id="169134"/>
    <lineage>
        <taxon>Bacteria</taxon>
        <taxon>Bacillati</taxon>
        <taxon>Actinomycetota</taxon>
        <taxon>Actinomycetes</taxon>
        <taxon>Micrococcales</taxon>
        <taxon>Micrococcaceae</taxon>
        <taxon>Citricoccus</taxon>
    </lineage>
</organism>
<dbReference type="AlphaFoldDB" id="A0A3D9LI98"/>
<reference evidence="2 3" key="1">
    <citation type="submission" date="2018-07" db="EMBL/GenBank/DDBJ databases">
        <title>Sequencing the genomes of 1000 actinobacteria strains.</title>
        <authorList>
            <person name="Klenk H.-P."/>
        </authorList>
    </citation>
    <scope>NUCLEOTIDE SEQUENCE [LARGE SCALE GENOMIC DNA]</scope>
    <source>
        <strain evidence="2 3">DSM 14442</strain>
    </source>
</reference>
<keyword evidence="2" id="KW-0378">Hydrolase</keyword>
<feature type="domain" description="HNH nuclease" evidence="1">
    <location>
        <begin position="196"/>
        <end position="245"/>
    </location>
</feature>
<keyword evidence="3" id="KW-1185">Reference proteome</keyword>
<name>A0A3D9LI98_9MICC</name>
<evidence type="ECO:0000313" key="3">
    <source>
        <dbReference type="Proteomes" id="UP000256727"/>
    </source>
</evidence>
<dbReference type="GO" id="GO:0004519">
    <property type="term" value="F:endonuclease activity"/>
    <property type="evidence" value="ECO:0007669"/>
    <property type="project" value="UniProtKB-KW"/>
</dbReference>
<sequence>MDEPLGLRESAIEWLKERTSDGLEPLTRDEILDFRFRGDSFTLQSTQQGIRKPRGFDAALSFQTVYRMPGQKRPYEDDIGADGLIRYAWRGDDPNQPENRGLRRAMELRLPLIWFVGVAMNPSRFQVIAPVYIVREEVQHRRFAMAPVEETDMLPDMMTGSVMEESLRRYLRRETKVRLHQPVFRSTVLTAYENHCAVCNLAHPQLLDAAHIVPDRDELGIASVVNGMAMCKIHHAAFDSFFLGIRPDHVVQIRKDLLEEVDGPMLRHGLQELHGKRLMALPKRYTERPRLDLLENAFEKFKSATLGDVA</sequence>
<evidence type="ECO:0000313" key="2">
    <source>
        <dbReference type="EMBL" id="REE04793.1"/>
    </source>
</evidence>
<accession>A0A3D9LI98</accession>
<dbReference type="RefSeq" id="WP_245952335.1">
    <property type="nucleotide sequence ID" value="NZ_QREH01000001.1"/>
</dbReference>
<dbReference type="Pfam" id="PF13391">
    <property type="entry name" value="HNH_2"/>
    <property type="match status" value="1"/>
</dbReference>
<dbReference type="InterPro" id="IPR003615">
    <property type="entry name" value="HNH_nuc"/>
</dbReference>
<protein>
    <submittedName>
        <fullName evidence="2">Putative restriction endonuclease</fullName>
    </submittedName>
</protein>
<keyword evidence="2" id="KW-0540">Nuclease</keyword>
<gene>
    <name evidence="2" type="ORF">C8E99_2648</name>
</gene>
<keyword evidence="2" id="KW-0255">Endonuclease</keyword>
<comment type="caution">
    <text evidence="2">The sequence shown here is derived from an EMBL/GenBank/DDBJ whole genome shotgun (WGS) entry which is preliminary data.</text>
</comment>
<dbReference type="Proteomes" id="UP000256727">
    <property type="component" value="Unassembled WGS sequence"/>
</dbReference>
<evidence type="ECO:0000259" key="1">
    <source>
        <dbReference type="Pfam" id="PF13391"/>
    </source>
</evidence>
<dbReference type="EMBL" id="QREH01000001">
    <property type="protein sequence ID" value="REE04793.1"/>
    <property type="molecule type" value="Genomic_DNA"/>
</dbReference>